<accession>A0ABD2QN75</accession>
<evidence type="ECO:0000256" key="1">
    <source>
        <dbReference type="SAM" id="MobiDB-lite"/>
    </source>
</evidence>
<evidence type="ECO:0000259" key="2">
    <source>
        <dbReference type="Pfam" id="PF09324"/>
    </source>
</evidence>
<feature type="region of interest" description="Disordered" evidence="1">
    <location>
        <begin position="650"/>
        <end position="678"/>
    </location>
</feature>
<dbReference type="Proteomes" id="UP001626550">
    <property type="component" value="Unassembled WGS sequence"/>
</dbReference>
<keyword evidence="4" id="KW-1185">Reference proteome</keyword>
<organism evidence="3 4">
    <name type="scientific">Cichlidogyrus casuarinus</name>
    <dbReference type="NCBI Taxonomy" id="1844966"/>
    <lineage>
        <taxon>Eukaryota</taxon>
        <taxon>Metazoa</taxon>
        <taxon>Spiralia</taxon>
        <taxon>Lophotrochozoa</taxon>
        <taxon>Platyhelminthes</taxon>
        <taxon>Monogenea</taxon>
        <taxon>Monopisthocotylea</taxon>
        <taxon>Dactylogyridea</taxon>
        <taxon>Ancyrocephalidae</taxon>
        <taxon>Cichlidogyrus</taxon>
    </lineage>
</organism>
<sequence length="777" mass="88415">MQLSQLMDKLFDMAADRLSFGALLDFTRTLIHASCQEIQDREQNANKSQEKATPGDCEQAKFHNSALLLNRICQLVLRVLTDPKRPMLVQLKLWSVVSDHLMDVACSNLTLNGHRSCHHLELPVRQKALLTLHESIMVLIMSHMELPHFFTNEALCKPFELMIRLELCDSDLQDRLISCICELVEACKSGIHSGWRPLFAALSAVRMDFSFTEYNKNNIAKDIQRRSEEMMASFSLKKGNPNWDEGSLRHLNTVREVFEVFINSHDDQVYSNALIDCALCLLRYLPEASGQSTVLKVRRRRNLRAARLNRLIAMRKQNIGTALSLLEPSKEEECTDDSDLSKGCSMSTLSDSSCNSTAQSSADTKSSTKEATYQLCDLTLEYLSKCVNILLAQMLKSGIDQDSGFKIESIERHIRLCFGDLEPARFRFYGPRTLKEIDSENGYVKLWYLIVHQMARDLPRSPNEKNQSKAIDCILSLIRKAQLIDRDNRLEERRDVVQNLLTLRQFSTSTSMYSERQMEEEDLFFRPPADGVEAADENDESDCFSTRAASEDLDYRSAYEEETPKHALFRPKTVSTSTQESDATSYHDPVLGRVSDVNESFTYNPEDGSGNRQRPGLVFSVFMVNHVLLPSMQFWIKNAFSHSWIRELEPKQGSRESQSRMVTDKKKKNEPPKEECDVEDGLFHDHEKGGDHGSIDVQGSLEESLSWAAVFSEYFGSDTQKNGDSSTLFPQKSFNNVRSRKHNSIHPSIIKIAIGQVTDLVVEIIQKNARKPGEFVI</sequence>
<feature type="compositionally biased region" description="Polar residues" evidence="1">
    <location>
        <begin position="573"/>
        <end position="584"/>
    </location>
</feature>
<evidence type="ECO:0000313" key="3">
    <source>
        <dbReference type="EMBL" id="KAL3320587.1"/>
    </source>
</evidence>
<feature type="region of interest" description="Disordered" evidence="1">
    <location>
        <begin position="571"/>
        <end position="591"/>
    </location>
</feature>
<dbReference type="EMBL" id="JBJKFK010000043">
    <property type="protein sequence ID" value="KAL3320587.1"/>
    <property type="molecule type" value="Genomic_DNA"/>
</dbReference>
<protein>
    <recommendedName>
        <fullName evidence="2">Mon2/Sec7/BIG1-like HDS domain-containing protein</fullName>
    </recommendedName>
</protein>
<dbReference type="InterPro" id="IPR015403">
    <property type="entry name" value="Mon2/Sec7/BIG1-like_HDS"/>
</dbReference>
<dbReference type="AlphaFoldDB" id="A0ABD2QN75"/>
<evidence type="ECO:0000313" key="4">
    <source>
        <dbReference type="Proteomes" id="UP001626550"/>
    </source>
</evidence>
<proteinExistence type="predicted"/>
<reference evidence="3 4" key="1">
    <citation type="submission" date="2024-11" db="EMBL/GenBank/DDBJ databases">
        <title>Adaptive evolution of stress response genes in parasites aligns with host niche diversity.</title>
        <authorList>
            <person name="Hahn C."/>
            <person name="Resl P."/>
        </authorList>
    </citation>
    <scope>NUCLEOTIDE SEQUENCE [LARGE SCALE GENOMIC DNA]</scope>
    <source>
        <strain evidence="3">EGGRZ-B1_66</strain>
        <tissue evidence="3">Body</tissue>
    </source>
</reference>
<feature type="domain" description="Mon2/Sec7/BIG1-like HDS" evidence="2">
    <location>
        <begin position="143"/>
        <end position="206"/>
    </location>
</feature>
<comment type="caution">
    <text evidence="3">The sequence shown here is derived from an EMBL/GenBank/DDBJ whole genome shotgun (WGS) entry which is preliminary data.</text>
</comment>
<name>A0ABD2QN75_9PLAT</name>
<dbReference type="Pfam" id="PF09324">
    <property type="entry name" value="Sec7-like_HDS"/>
    <property type="match status" value="1"/>
</dbReference>
<gene>
    <name evidence="3" type="ORF">Ciccas_000753</name>
</gene>